<protein>
    <recommendedName>
        <fullName evidence="4">Disease resistance R13L4/SHOC-2-like LRR domain-containing protein</fullName>
    </recommendedName>
</protein>
<reference evidence="5 6" key="1">
    <citation type="journal article" date="2013" name="Curr. Biol.">
        <title>The Genome of the Foraminiferan Reticulomyxa filosa.</title>
        <authorList>
            <person name="Glockner G."/>
            <person name="Hulsmann N."/>
            <person name="Schleicher M."/>
            <person name="Noegel A.A."/>
            <person name="Eichinger L."/>
            <person name="Gallinger C."/>
            <person name="Pawlowski J."/>
            <person name="Sierra R."/>
            <person name="Euteneuer U."/>
            <person name="Pillet L."/>
            <person name="Moustafa A."/>
            <person name="Platzer M."/>
            <person name="Groth M."/>
            <person name="Szafranski K."/>
            <person name="Schliwa M."/>
        </authorList>
    </citation>
    <scope>NUCLEOTIDE SEQUENCE [LARGE SCALE GENOMIC DNA]</scope>
</reference>
<dbReference type="SUPFAM" id="SSF52058">
    <property type="entry name" value="L domain-like"/>
    <property type="match status" value="1"/>
</dbReference>
<dbReference type="InterPro" id="IPR046959">
    <property type="entry name" value="PRK1-6/SRF4-like"/>
</dbReference>
<dbReference type="PANTHER" id="PTHR48007">
    <property type="entry name" value="LEUCINE-RICH REPEAT RECEPTOR-LIKE PROTEIN KINASE PXC1"/>
    <property type="match status" value="1"/>
</dbReference>
<keyword evidence="3" id="KW-1133">Transmembrane helix</keyword>
<gene>
    <name evidence="5" type="ORF">RFI_28764</name>
</gene>
<keyword evidence="6" id="KW-1185">Reference proteome</keyword>
<dbReference type="EMBL" id="ASPP01024853">
    <property type="protein sequence ID" value="ETO08623.1"/>
    <property type="molecule type" value="Genomic_DNA"/>
</dbReference>
<feature type="transmembrane region" description="Helical" evidence="3">
    <location>
        <begin position="496"/>
        <end position="516"/>
    </location>
</feature>
<keyword evidence="3" id="KW-0472">Membrane</keyword>
<feature type="transmembrane region" description="Helical" evidence="3">
    <location>
        <begin position="358"/>
        <end position="376"/>
    </location>
</feature>
<name>X6M3R9_RETFI</name>
<proteinExistence type="predicted"/>
<dbReference type="FunFam" id="3.80.10.10:FF:000041">
    <property type="entry name" value="LRR receptor-like serine/threonine-protein kinase ERECTA"/>
    <property type="match status" value="1"/>
</dbReference>
<evidence type="ECO:0000313" key="5">
    <source>
        <dbReference type="EMBL" id="ETO08623.1"/>
    </source>
</evidence>
<evidence type="ECO:0000259" key="4">
    <source>
        <dbReference type="Pfam" id="PF23598"/>
    </source>
</evidence>
<organism evidence="5 6">
    <name type="scientific">Reticulomyxa filosa</name>
    <dbReference type="NCBI Taxonomy" id="46433"/>
    <lineage>
        <taxon>Eukaryota</taxon>
        <taxon>Sar</taxon>
        <taxon>Rhizaria</taxon>
        <taxon>Retaria</taxon>
        <taxon>Foraminifera</taxon>
        <taxon>Monothalamids</taxon>
        <taxon>Reticulomyxidae</taxon>
        <taxon>Reticulomyxa</taxon>
    </lineage>
</organism>
<dbReference type="Gene3D" id="3.80.10.10">
    <property type="entry name" value="Ribonuclease Inhibitor"/>
    <property type="match status" value="2"/>
</dbReference>
<dbReference type="PANTHER" id="PTHR48007:SF4">
    <property type="entry name" value="LEUCINE-RICH REPEAT RECEPTOR-LIKE PROTEIN KINASE PXC1"/>
    <property type="match status" value="1"/>
</dbReference>
<feature type="transmembrane region" description="Helical" evidence="3">
    <location>
        <begin position="442"/>
        <end position="463"/>
    </location>
</feature>
<keyword evidence="2" id="KW-0677">Repeat</keyword>
<evidence type="ECO:0000256" key="3">
    <source>
        <dbReference type="SAM" id="Phobius"/>
    </source>
</evidence>
<dbReference type="AlphaFoldDB" id="X6M3R9"/>
<dbReference type="OrthoDB" id="2021138at2759"/>
<evidence type="ECO:0000313" key="6">
    <source>
        <dbReference type="Proteomes" id="UP000023152"/>
    </source>
</evidence>
<keyword evidence="3" id="KW-0812">Transmembrane</keyword>
<dbReference type="InterPro" id="IPR055414">
    <property type="entry name" value="LRR_R13L4/SHOC2-like"/>
</dbReference>
<keyword evidence="1" id="KW-0433">Leucine-rich repeat</keyword>
<feature type="domain" description="Disease resistance R13L4/SHOC-2-like LRR" evidence="4">
    <location>
        <begin position="15"/>
        <end position="100"/>
    </location>
</feature>
<dbReference type="Pfam" id="PF23598">
    <property type="entry name" value="LRR_14"/>
    <property type="match status" value="1"/>
</dbReference>
<dbReference type="Proteomes" id="UP000023152">
    <property type="component" value="Unassembled WGS sequence"/>
</dbReference>
<evidence type="ECO:0000256" key="1">
    <source>
        <dbReference type="ARBA" id="ARBA00022614"/>
    </source>
</evidence>
<comment type="caution">
    <text evidence="5">The sequence shown here is derived from an EMBL/GenBank/DDBJ whole genome shotgun (WGS) entry which is preliminary data.</text>
</comment>
<accession>X6M3R9</accession>
<feature type="transmembrane region" description="Helical" evidence="3">
    <location>
        <begin position="580"/>
        <end position="602"/>
    </location>
</feature>
<feature type="transmembrane region" description="Helical" evidence="3">
    <location>
        <begin position="549"/>
        <end position="568"/>
    </location>
</feature>
<evidence type="ECO:0000256" key="2">
    <source>
        <dbReference type="ARBA" id="ARBA00022737"/>
    </source>
</evidence>
<dbReference type="InterPro" id="IPR032675">
    <property type="entry name" value="LRR_dom_sf"/>
</dbReference>
<sequence>MFSFFVCRLSGTIPKELGSLVNLEYLFLNQNGLTGTIPVEIGNLLNLVSLELSRNQLGGNIPSEIGNLYKLWFLILEQNELNGTIPKGIENMHNLQYLMLGYNKLSGGLPRLDILPFLTIVGLNSNMLSGTIPFSDSYNWDWLLMFSLEKNMFSGDLPKLPNQMNSTSILTLHMNQFSDHNLHNWYMYFSKEKKKKMLDELFQKAPALQILSIYDNPHLTGHLPKSLYNTNAEIFLAHGCAIDGVLPWSDIQGNIGFTTLLQNRLSGAMPMAQVYMYFTRKFYYKKIKKYIEWNELKTALLLSLNVSAELKNGLYLLGNRFSESSEWYQVFENRKLPDYVSKDERNAKNLYITKESDFTEIMLIGFVVVIILLLSLRKSRRYSIFKRFCGNKMIIIEMVNNWFAAVIIGSLVIIYAISTTYYEKGYLLSHFSLAYVEDLSLIATILLTIAVLLSNIVVLVYAFGWVMNPPFTTTSTSEDTFDDIIDSFTWQKGISLVLLFLGWILIVTIVILYFAFESLPENNTLHISPKLVYTIQVIMSLALSLHNSLIAQNLAIYAIELIFHVFGIRNRKLAQKWYNYVALFLQTLLCIVIPLIFASYFYNNCGRQWVNYWESCSGKDLDETVVNYRWTYYDYYLKWYIDENVTVLNWSDLCKYQGFQFGYDLNISQTTATIIYK</sequence>
<feature type="transmembrane region" description="Helical" evidence="3">
    <location>
        <begin position="402"/>
        <end position="422"/>
    </location>
</feature>